<organism evidence="2 3">
    <name type="scientific">Tautonia sociabilis</name>
    <dbReference type="NCBI Taxonomy" id="2080755"/>
    <lineage>
        <taxon>Bacteria</taxon>
        <taxon>Pseudomonadati</taxon>
        <taxon>Planctomycetota</taxon>
        <taxon>Planctomycetia</taxon>
        <taxon>Isosphaerales</taxon>
        <taxon>Isosphaeraceae</taxon>
        <taxon>Tautonia</taxon>
    </lineage>
</organism>
<evidence type="ECO:0000256" key="1">
    <source>
        <dbReference type="SAM" id="MobiDB-lite"/>
    </source>
</evidence>
<feature type="compositionally biased region" description="Basic and acidic residues" evidence="1">
    <location>
        <begin position="1"/>
        <end position="11"/>
    </location>
</feature>
<gene>
    <name evidence="2" type="ORF">TsocGM_15055</name>
</gene>
<dbReference type="Proteomes" id="UP000280296">
    <property type="component" value="Unassembled WGS sequence"/>
</dbReference>
<reference evidence="2 3" key="2">
    <citation type="submission" date="2019-01" db="EMBL/GenBank/DDBJ databases">
        <title>Tautonia sociabilis, a novel thermotolerant planctomycete of Isosphaeraceae family, isolated from a 4000 m deep subterranean habitat.</title>
        <authorList>
            <person name="Kovaleva O.L."/>
            <person name="Elcheninov A.G."/>
            <person name="Van Heerden E."/>
            <person name="Toshchakov S.V."/>
            <person name="Novikov A."/>
            <person name="Bonch-Osmolovskaya E.A."/>
            <person name="Kublanov I.V."/>
        </authorList>
    </citation>
    <scope>NUCLEOTIDE SEQUENCE [LARGE SCALE GENOMIC DNA]</scope>
    <source>
        <strain evidence="2 3">GM2012</strain>
    </source>
</reference>
<comment type="caution">
    <text evidence="2">The sequence shown here is derived from an EMBL/GenBank/DDBJ whole genome shotgun (WGS) entry which is preliminary data.</text>
</comment>
<protein>
    <submittedName>
        <fullName evidence="2">Uncharacterized protein</fullName>
    </submittedName>
</protein>
<proteinExistence type="predicted"/>
<accession>A0A432MIA0</accession>
<dbReference type="OrthoDB" id="9889636at2"/>
<sequence length="122" mass="12916">MATTKKGDTPKATKAPAASSKVDTQGNAKNTAAPAEGTGRTSPAKPSAKKAAPVKLTENQVKFLQAIQAAGEPGYEPKNKNEQRSIDALVTRKLVKRGTKNKETGNYRYLLTKAGTNHLPKA</sequence>
<reference evidence="2 3" key="1">
    <citation type="submission" date="2018-12" db="EMBL/GenBank/DDBJ databases">
        <authorList>
            <person name="Toschakov S.V."/>
        </authorList>
    </citation>
    <scope>NUCLEOTIDE SEQUENCE [LARGE SCALE GENOMIC DNA]</scope>
    <source>
        <strain evidence="2 3">GM2012</strain>
    </source>
</reference>
<evidence type="ECO:0000313" key="2">
    <source>
        <dbReference type="EMBL" id="RUL86957.1"/>
    </source>
</evidence>
<dbReference type="RefSeq" id="WP_126726292.1">
    <property type="nucleotide sequence ID" value="NZ_RYZH01000028.1"/>
</dbReference>
<dbReference type="EMBL" id="RYZH01000028">
    <property type="protein sequence ID" value="RUL86957.1"/>
    <property type="molecule type" value="Genomic_DNA"/>
</dbReference>
<name>A0A432MIA0_9BACT</name>
<feature type="region of interest" description="Disordered" evidence="1">
    <location>
        <begin position="1"/>
        <end position="54"/>
    </location>
</feature>
<keyword evidence="3" id="KW-1185">Reference proteome</keyword>
<feature type="compositionally biased region" description="Low complexity" evidence="1">
    <location>
        <begin position="12"/>
        <end position="21"/>
    </location>
</feature>
<feature type="compositionally biased region" description="Low complexity" evidence="1">
    <location>
        <begin position="42"/>
        <end position="53"/>
    </location>
</feature>
<dbReference type="AlphaFoldDB" id="A0A432MIA0"/>
<evidence type="ECO:0000313" key="3">
    <source>
        <dbReference type="Proteomes" id="UP000280296"/>
    </source>
</evidence>